<dbReference type="InterPro" id="IPR009057">
    <property type="entry name" value="Homeodomain-like_sf"/>
</dbReference>
<comment type="caution">
    <text evidence="5">The sequence shown here is derived from an EMBL/GenBank/DDBJ whole genome shotgun (WGS) entry which is preliminary data.</text>
</comment>
<proteinExistence type="predicted"/>
<feature type="compositionally biased region" description="Acidic residues" evidence="2">
    <location>
        <begin position="477"/>
        <end position="487"/>
    </location>
</feature>
<evidence type="ECO:0000313" key="6">
    <source>
        <dbReference type="Proteomes" id="UP001595075"/>
    </source>
</evidence>
<reference evidence="5 6" key="1">
    <citation type="journal article" date="2024" name="Commun. Biol.">
        <title>Comparative genomic analysis of thermophilic fungi reveals convergent evolutionary adaptations and gene losses.</title>
        <authorList>
            <person name="Steindorff A.S."/>
            <person name="Aguilar-Pontes M.V."/>
            <person name="Robinson A.J."/>
            <person name="Andreopoulos B."/>
            <person name="LaButti K."/>
            <person name="Kuo A."/>
            <person name="Mondo S."/>
            <person name="Riley R."/>
            <person name="Otillar R."/>
            <person name="Haridas S."/>
            <person name="Lipzen A."/>
            <person name="Grimwood J."/>
            <person name="Schmutz J."/>
            <person name="Clum A."/>
            <person name="Reid I.D."/>
            <person name="Moisan M.C."/>
            <person name="Butler G."/>
            <person name="Nguyen T.T.M."/>
            <person name="Dewar K."/>
            <person name="Conant G."/>
            <person name="Drula E."/>
            <person name="Henrissat B."/>
            <person name="Hansel C."/>
            <person name="Singer S."/>
            <person name="Hutchinson M.I."/>
            <person name="de Vries R.P."/>
            <person name="Natvig D.O."/>
            <person name="Powell A.J."/>
            <person name="Tsang A."/>
            <person name="Grigoriev I.V."/>
        </authorList>
    </citation>
    <scope>NUCLEOTIDE SEQUENCE [LARGE SCALE GENOMIC DNA]</scope>
    <source>
        <strain evidence="5 6">CBS 494.80</strain>
    </source>
</reference>
<dbReference type="SUPFAM" id="SSF46689">
    <property type="entry name" value="Homeodomain-like"/>
    <property type="match status" value="1"/>
</dbReference>
<evidence type="ECO:0000256" key="2">
    <source>
        <dbReference type="SAM" id="MobiDB-lite"/>
    </source>
</evidence>
<feature type="domain" description="C2H2-type" evidence="4">
    <location>
        <begin position="555"/>
        <end position="582"/>
    </location>
</feature>
<dbReference type="PROSITE" id="PS50157">
    <property type="entry name" value="ZINC_FINGER_C2H2_2"/>
    <property type="match status" value="1"/>
</dbReference>
<keyword evidence="1" id="KW-0862">Zinc</keyword>
<keyword evidence="1" id="KW-0479">Metal-binding</keyword>
<protein>
    <recommendedName>
        <fullName evidence="7">Myb-like domain-containing protein</fullName>
    </recommendedName>
</protein>
<gene>
    <name evidence="5" type="ORF">VTL71DRAFT_8441</name>
</gene>
<dbReference type="Gene3D" id="1.10.10.60">
    <property type="entry name" value="Homeodomain-like"/>
    <property type="match status" value="1"/>
</dbReference>
<feature type="region of interest" description="Disordered" evidence="2">
    <location>
        <begin position="438"/>
        <end position="511"/>
    </location>
</feature>
<dbReference type="Proteomes" id="UP001595075">
    <property type="component" value="Unassembled WGS sequence"/>
</dbReference>
<evidence type="ECO:0000259" key="4">
    <source>
        <dbReference type="PROSITE" id="PS50157"/>
    </source>
</evidence>
<dbReference type="EMBL" id="JAZHXI010000002">
    <property type="protein sequence ID" value="KAL2074662.1"/>
    <property type="molecule type" value="Genomic_DNA"/>
</dbReference>
<evidence type="ECO:0008006" key="7">
    <source>
        <dbReference type="Google" id="ProtNLM"/>
    </source>
</evidence>
<evidence type="ECO:0000313" key="5">
    <source>
        <dbReference type="EMBL" id="KAL2074662.1"/>
    </source>
</evidence>
<keyword evidence="6" id="KW-1185">Reference proteome</keyword>
<organism evidence="5 6">
    <name type="scientific">Oculimacula yallundae</name>
    <dbReference type="NCBI Taxonomy" id="86028"/>
    <lineage>
        <taxon>Eukaryota</taxon>
        <taxon>Fungi</taxon>
        <taxon>Dikarya</taxon>
        <taxon>Ascomycota</taxon>
        <taxon>Pezizomycotina</taxon>
        <taxon>Leotiomycetes</taxon>
        <taxon>Helotiales</taxon>
        <taxon>Ploettnerulaceae</taxon>
        <taxon>Oculimacula</taxon>
    </lineage>
</organism>
<accession>A0ABR4CXT5</accession>
<dbReference type="PANTHER" id="PTHR38166:SF1">
    <property type="entry name" value="C2H2-TYPE DOMAIN-CONTAINING PROTEIN"/>
    <property type="match status" value="1"/>
</dbReference>
<feature type="region of interest" description="Disordered" evidence="2">
    <location>
        <begin position="1"/>
        <end position="30"/>
    </location>
</feature>
<dbReference type="Pfam" id="PF13921">
    <property type="entry name" value="Myb_DNA-bind_6"/>
    <property type="match status" value="1"/>
</dbReference>
<dbReference type="PANTHER" id="PTHR38166">
    <property type="entry name" value="C2H2-TYPE DOMAIN-CONTAINING PROTEIN-RELATED"/>
    <property type="match status" value="1"/>
</dbReference>
<dbReference type="InterPro" id="IPR013087">
    <property type="entry name" value="Znf_C2H2_type"/>
</dbReference>
<evidence type="ECO:0000256" key="1">
    <source>
        <dbReference type="PROSITE-ProRule" id="PRU00042"/>
    </source>
</evidence>
<sequence length="863" mass="95624">MPSVEVKTGPFSSYDTHDNETSDSTPKTLGQISSWSSKRYSLSPLKSPICTTATPRVIPPRSFLDSTESISAPRSMPQILQPMSIRASSGAWTPSDDQSLIAARAQGLNWAPIQEAYFPTKTPNACRKRHERLMETRSADDWDDKKLENLAKTYMDMRREIWSALAAQTGEKWNVVEVKCMSQGLKNLQTAARSHARRERMLEPSPTLLENFTHTHNTHYTHYCSDSSTKTHSCGDAKIGTTYDGESGTGDEIEFVLEESHVNGDGSPAVRDHTGMVARLSTKQTYISTVVKGSQAEKRLMSENNKKLPSIRPPPSIELRTSVPAATDVLKGCPGTPSLFKPQISPTDKALGALTARETPLTGFHDTEDSKEDMPALNSITRDQQTHPDIDNLPIPANTHANTMLAICGAIRVKLLSMTMKSISADWDRQRSASFRQHLKTPPASDAPAGSSQSPSSPSKSSAATSPGNSVKRGLENDENGDEDREDDNEKKRPRKYSAEASRGEKDNPLRHLCPFRVHDHALFKPRTGTDICGGSWPDIAKLKEHLYRRHYVELQCQRCKVKFTSRSELCQHVESDAACKPLSRQAKHGFTSDIKLVLLSKKRTFPNQEEKDKWKEIYELLFPCTDKVASSFCKESVSGPPAKSSSQEELSLKDFSSLALPEEFSRRAEILIADAVTSLQGQLAQQVSSIVHDSQETINAKYQQMTQISRSFDFYSNDNPVKLWNPQEATLDESGLCLTTEDLLTGMNEHQPTPMSDDTFELSLDSWVTLGRDELPQLPYGTTPSESINHKNFSCYCKGNTCYCQPTKVSHKAMPRESSTSTVDSLGSIDSSSDIMCLLQGMQRSIATLEKKLSAAETSSGR</sequence>
<dbReference type="InterPro" id="IPR001005">
    <property type="entry name" value="SANT/Myb"/>
</dbReference>
<keyword evidence="1" id="KW-0863">Zinc-finger</keyword>
<dbReference type="CDD" id="cd00167">
    <property type="entry name" value="SANT"/>
    <property type="match status" value="1"/>
</dbReference>
<feature type="domain" description="Myb-like" evidence="3">
    <location>
        <begin position="84"/>
        <end position="134"/>
    </location>
</feature>
<feature type="compositionally biased region" description="Low complexity" evidence="2">
    <location>
        <begin position="442"/>
        <end position="467"/>
    </location>
</feature>
<dbReference type="PROSITE" id="PS50090">
    <property type="entry name" value="MYB_LIKE"/>
    <property type="match status" value="1"/>
</dbReference>
<evidence type="ECO:0000259" key="3">
    <source>
        <dbReference type="PROSITE" id="PS50090"/>
    </source>
</evidence>
<name>A0ABR4CXT5_9HELO</name>